<dbReference type="RefSeq" id="WP_317793946.1">
    <property type="nucleotide sequence ID" value="NZ_AP028461.1"/>
</dbReference>
<dbReference type="SUPFAM" id="SSF140453">
    <property type="entry name" value="EsxAB dimer-like"/>
    <property type="match status" value="1"/>
</dbReference>
<keyword evidence="3" id="KW-1185">Reference proteome</keyword>
<dbReference type="Gene3D" id="1.10.287.1060">
    <property type="entry name" value="ESAT-6-like"/>
    <property type="match status" value="1"/>
</dbReference>
<evidence type="ECO:0000256" key="1">
    <source>
        <dbReference type="RuleBase" id="RU362001"/>
    </source>
</evidence>
<comment type="similarity">
    <text evidence="1">Belongs to the WXG100 family.</text>
</comment>
<name>A0ABW4A206_9ACTN</name>
<dbReference type="NCBIfam" id="TIGR03930">
    <property type="entry name" value="WXG100_ESAT6"/>
    <property type="match status" value="1"/>
</dbReference>
<evidence type="ECO:0000313" key="2">
    <source>
        <dbReference type="EMBL" id="MFD1364137.1"/>
    </source>
</evidence>
<evidence type="ECO:0000313" key="3">
    <source>
        <dbReference type="Proteomes" id="UP001597183"/>
    </source>
</evidence>
<dbReference type="Pfam" id="PF06013">
    <property type="entry name" value="WXG100"/>
    <property type="match status" value="1"/>
</dbReference>
<dbReference type="Proteomes" id="UP001597183">
    <property type="component" value="Unassembled WGS sequence"/>
</dbReference>
<protein>
    <recommendedName>
        <fullName evidence="1">ESAT-6-like protein</fullName>
    </recommendedName>
</protein>
<reference evidence="3" key="1">
    <citation type="journal article" date="2019" name="Int. J. Syst. Evol. Microbiol.">
        <title>The Global Catalogue of Microorganisms (GCM) 10K type strain sequencing project: providing services to taxonomists for standard genome sequencing and annotation.</title>
        <authorList>
            <consortium name="The Broad Institute Genomics Platform"/>
            <consortium name="The Broad Institute Genome Sequencing Center for Infectious Disease"/>
            <person name="Wu L."/>
            <person name="Ma J."/>
        </authorList>
    </citation>
    <scope>NUCLEOTIDE SEQUENCE [LARGE SCALE GENOMIC DNA]</scope>
    <source>
        <strain evidence="3">CCM 7526</strain>
    </source>
</reference>
<comment type="caution">
    <text evidence="2">The sequence shown here is derived from an EMBL/GenBank/DDBJ whole genome shotgun (WGS) entry which is preliminary data.</text>
</comment>
<dbReference type="EMBL" id="JBHTMK010000004">
    <property type="protein sequence ID" value="MFD1364137.1"/>
    <property type="molecule type" value="Genomic_DNA"/>
</dbReference>
<proteinExistence type="inferred from homology"/>
<gene>
    <name evidence="2" type="ORF">ACFQ5G_02145</name>
</gene>
<sequence length="96" mass="10237">MAQGTFDSAEIANHANLTRQRSDELEQAIAALRSAAGQLSAVWTGPGAAAFQSTREQWERAVQPLLESLQQMGLVLNQASSAYETNESSIARAFGG</sequence>
<dbReference type="InterPro" id="IPR036689">
    <property type="entry name" value="ESAT-6-like_sf"/>
</dbReference>
<dbReference type="InterPro" id="IPR010310">
    <property type="entry name" value="T7SS_ESAT-6-like"/>
</dbReference>
<organism evidence="2 3">
    <name type="scientific">Actinoplanes sichuanensis</name>
    <dbReference type="NCBI Taxonomy" id="512349"/>
    <lineage>
        <taxon>Bacteria</taxon>
        <taxon>Bacillati</taxon>
        <taxon>Actinomycetota</taxon>
        <taxon>Actinomycetes</taxon>
        <taxon>Micromonosporales</taxon>
        <taxon>Micromonosporaceae</taxon>
        <taxon>Actinoplanes</taxon>
    </lineage>
</organism>
<accession>A0ABW4A206</accession>